<dbReference type="GO" id="GO:0071897">
    <property type="term" value="P:DNA biosynthetic process"/>
    <property type="evidence" value="ECO:0007669"/>
    <property type="project" value="UniProtKB-ARBA"/>
</dbReference>
<reference evidence="2" key="2">
    <citation type="submission" date="2013-05" db="EMBL/GenBank/DDBJ databases">
        <authorList>
            <person name="Carter J.-M."/>
            <person name="Baker S.C."/>
            <person name="Pink R."/>
            <person name="Carter D.R.F."/>
            <person name="Collins A."/>
            <person name="Tomlin J."/>
            <person name="Gibbs M."/>
            <person name="Breuker C.J."/>
        </authorList>
    </citation>
    <scope>NUCLEOTIDE SEQUENCE</scope>
    <source>
        <tissue evidence="2">Ovary</tissue>
    </source>
</reference>
<protein>
    <submittedName>
        <fullName evidence="2">Putative transposon-derived protein</fullName>
    </submittedName>
</protein>
<organism evidence="2">
    <name type="scientific">Pararge aegeria</name>
    <name type="common">speckled wood butterfly</name>
    <dbReference type="NCBI Taxonomy" id="116150"/>
    <lineage>
        <taxon>Eukaryota</taxon>
        <taxon>Metazoa</taxon>
        <taxon>Ecdysozoa</taxon>
        <taxon>Arthropoda</taxon>
        <taxon>Hexapoda</taxon>
        <taxon>Insecta</taxon>
        <taxon>Pterygota</taxon>
        <taxon>Neoptera</taxon>
        <taxon>Endopterygota</taxon>
        <taxon>Lepidoptera</taxon>
        <taxon>Glossata</taxon>
        <taxon>Ditrysia</taxon>
        <taxon>Papilionoidea</taxon>
        <taxon>Nymphalidae</taxon>
        <taxon>Satyrinae</taxon>
        <taxon>Satyrini</taxon>
        <taxon>Parargina</taxon>
        <taxon>Pararge</taxon>
    </lineage>
</organism>
<name>S4P413_9NEOP</name>
<dbReference type="InterPro" id="IPR000477">
    <property type="entry name" value="RT_dom"/>
</dbReference>
<feature type="domain" description="Reverse transcriptase" evidence="1">
    <location>
        <begin position="1"/>
        <end position="143"/>
    </location>
</feature>
<dbReference type="Pfam" id="PF00078">
    <property type="entry name" value="RVT_1"/>
    <property type="match status" value="1"/>
</dbReference>
<accession>S4P413</accession>
<dbReference type="PANTHER" id="PTHR33332">
    <property type="entry name" value="REVERSE TRANSCRIPTASE DOMAIN-CONTAINING PROTEIN"/>
    <property type="match status" value="1"/>
</dbReference>
<dbReference type="InterPro" id="IPR043502">
    <property type="entry name" value="DNA/RNA_pol_sf"/>
</dbReference>
<feature type="non-terminal residue" evidence="2">
    <location>
        <position position="1"/>
    </location>
</feature>
<evidence type="ECO:0000259" key="1">
    <source>
        <dbReference type="PROSITE" id="PS50878"/>
    </source>
</evidence>
<dbReference type="EMBL" id="GAIX01011370">
    <property type="protein sequence ID" value="JAA81190.1"/>
    <property type="molecule type" value="Transcribed_RNA"/>
</dbReference>
<sequence length="143" mass="15595">LDSINISCNDLNWFRSYLYDRKQCVRIDSKCSSWCSLSAGVPQGGVLSPLLFSIFINSLTDLLSLSFHLYADDLQIYTSTSVDDISGAITRLNSDLNLISSWSKSSGLSINASKSQVILIGSRQQISKVSFSSLPSVVFDGAI</sequence>
<feature type="non-terminal residue" evidence="2">
    <location>
        <position position="143"/>
    </location>
</feature>
<evidence type="ECO:0000313" key="2">
    <source>
        <dbReference type="EMBL" id="JAA81190.1"/>
    </source>
</evidence>
<dbReference type="PROSITE" id="PS50878">
    <property type="entry name" value="RT_POL"/>
    <property type="match status" value="1"/>
</dbReference>
<dbReference type="SUPFAM" id="SSF56672">
    <property type="entry name" value="DNA/RNA polymerases"/>
    <property type="match status" value="1"/>
</dbReference>
<proteinExistence type="predicted"/>
<dbReference type="AlphaFoldDB" id="S4P413"/>
<reference evidence="2" key="1">
    <citation type="journal article" date="2013" name="BMC Genomics">
        <title>Unscrambling butterfly oogenesis.</title>
        <authorList>
            <person name="Carter J.M."/>
            <person name="Baker S.C."/>
            <person name="Pink R."/>
            <person name="Carter D.R."/>
            <person name="Collins A."/>
            <person name="Tomlin J."/>
            <person name="Gibbs M."/>
            <person name="Breuker C.J."/>
        </authorList>
    </citation>
    <scope>NUCLEOTIDE SEQUENCE</scope>
    <source>
        <tissue evidence="2">Ovary</tissue>
    </source>
</reference>